<feature type="chain" id="PRO_5029514053" evidence="1">
    <location>
        <begin position="21"/>
        <end position="142"/>
    </location>
</feature>
<evidence type="ECO:0000313" key="2">
    <source>
        <dbReference type="EMBL" id="KAF4695139.1"/>
    </source>
</evidence>
<gene>
    <name evidence="2" type="ORF">FOZ60_005876</name>
</gene>
<accession>A0A7J6PGB7</accession>
<dbReference type="EMBL" id="JABANP010000024">
    <property type="protein sequence ID" value="KAF4695139.1"/>
    <property type="molecule type" value="Genomic_DNA"/>
</dbReference>
<dbReference type="AlphaFoldDB" id="A0A7J6PGB7"/>
<sequence length="142" mass="16368">MTLLGCVVTLILSLAMSVRSGTGPAGKDFCYYAKAGLWGEEFRLSFTNSSHMAYRVTEFFIPSPGKSRFPSILVRGIPYKYNATSGIIDADAKSIAYNIFYRNVKSSDMHRIQYDESVDEVKLKIRYELVQRRKYRTFRRCY</sequence>
<feature type="signal peptide" evidence="1">
    <location>
        <begin position="1"/>
        <end position="20"/>
    </location>
</feature>
<comment type="caution">
    <text evidence="2">The sequence shown here is derived from an EMBL/GenBank/DDBJ whole genome shotgun (WGS) entry which is preliminary data.</text>
</comment>
<keyword evidence="1" id="KW-0732">Signal</keyword>
<proteinExistence type="predicted"/>
<name>A0A7J6PGB7_PEROL</name>
<evidence type="ECO:0000256" key="1">
    <source>
        <dbReference type="SAM" id="SignalP"/>
    </source>
</evidence>
<protein>
    <submittedName>
        <fullName evidence="2">Uncharacterized protein</fullName>
    </submittedName>
</protein>
<evidence type="ECO:0000313" key="3">
    <source>
        <dbReference type="Proteomes" id="UP000541610"/>
    </source>
</evidence>
<dbReference type="Proteomes" id="UP000541610">
    <property type="component" value="Unassembled WGS sequence"/>
</dbReference>
<organism evidence="2 3">
    <name type="scientific">Perkinsus olseni</name>
    <name type="common">Perkinsus atlanticus</name>
    <dbReference type="NCBI Taxonomy" id="32597"/>
    <lineage>
        <taxon>Eukaryota</taxon>
        <taxon>Sar</taxon>
        <taxon>Alveolata</taxon>
        <taxon>Perkinsozoa</taxon>
        <taxon>Perkinsea</taxon>
        <taxon>Perkinsida</taxon>
        <taxon>Perkinsidae</taxon>
        <taxon>Perkinsus</taxon>
    </lineage>
</organism>
<reference evidence="2 3" key="1">
    <citation type="submission" date="2020-04" db="EMBL/GenBank/DDBJ databases">
        <title>Perkinsus olseni comparative genomics.</title>
        <authorList>
            <person name="Bogema D.R."/>
        </authorList>
    </citation>
    <scope>NUCLEOTIDE SEQUENCE [LARGE SCALE GENOMIC DNA]</scope>
    <source>
        <strain evidence="2">00978-12</strain>
    </source>
</reference>